<feature type="transmembrane region" description="Helical" evidence="8">
    <location>
        <begin position="128"/>
        <end position="149"/>
    </location>
</feature>
<reference evidence="9 10" key="1">
    <citation type="submission" date="2023-05" db="EMBL/GenBank/DDBJ databases">
        <title>Chelatococcus sp. nov., a moderately thermophilic bacterium isolated from hot spring microbial mat.</title>
        <authorList>
            <person name="Hu C.-J."/>
            <person name="Li W.-J."/>
        </authorList>
    </citation>
    <scope>NUCLEOTIDE SEQUENCE [LARGE SCALE GENOMIC DNA]</scope>
    <source>
        <strain evidence="9 10">SYSU G07232</strain>
    </source>
</reference>
<evidence type="ECO:0000256" key="4">
    <source>
        <dbReference type="ARBA" id="ARBA00022475"/>
    </source>
</evidence>
<evidence type="ECO:0000256" key="7">
    <source>
        <dbReference type="ARBA" id="ARBA00023136"/>
    </source>
</evidence>
<comment type="caution">
    <text evidence="9">The sequence shown here is derived from an EMBL/GenBank/DDBJ whole genome shotgun (WGS) entry which is preliminary data.</text>
</comment>
<dbReference type="InterPro" id="IPR038770">
    <property type="entry name" value="Na+/solute_symporter_sf"/>
</dbReference>
<dbReference type="PANTHER" id="PTHR36838:SF4">
    <property type="entry name" value="AUXIN EFFLUX CARRIER FAMILY PROTEIN"/>
    <property type="match status" value="1"/>
</dbReference>
<dbReference type="EMBL" id="JASJEV010000001">
    <property type="protein sequence ID" value="MDJ1157186.1"/>
    <property type="molecule type" value="Genomic_DNA"/>
</dbReference>
<evidence type="ECO:0000256" key="1">
    <source>
        <dbReference type="ARBA" id="ARBA00004651"/>
    </source>
</evidence>
<evidence type="ECO:0000313" key="9">
    <source>
        <dbReference type="EMBL" id="MDJ1157186.1"/>
    </source>
</evidence>
<keyword evidence="5 8" id="KW-0812">Transmembrane</keyword>
<evidence type="ECO:0000256" key="8">
    <source>
        <dbReference type="SAM" id="Phobius"/>
    </source>
</evidence>
<keyword evidence="3" id="KW-0813">Transport</keyword>
<accession>A0ABT7ACT8</accession>
<evidence type="ECO:0000313" key="10">
    <source>
        <dbReference type="Proteomes" id="UP001321492"/>
    </source>
</evidence>
<protein>
    <submittedName>
        <fullName evidence="9">AEC family transporter</fullName>
    </submittedName>
</protein>
<dbReference type="InterPro" id="IPR004776">
    <property type="entry name" value="Mem_transp_PIN-like"/>
</dbReference>
<dbReference type="Proteomes" id="UP001321492">
    <property type="component" value="Unassembled WGS sequence"/>
</dbReference>
<feature type="transmembrane region" description="Helical" evidence="8">
    <location>
        <begin position="161"/>
        <end position="184"/>
    </location>
</feature>
<evidence type="ECO:0000256" key="2">
    <source>
        <dbReference type="ARBA" id="ARBA00010145"/>
    </source>
</evidence>
<feature type="transmembrane region" description="Helical" evidence="8">
    <location>
        <begin position="287"/>
        <end position="307"/>
    </location>
</feature>
<evidence type="ECO:0000256" key="6">
    <source>
        <dbReference type="ARBA" id="ARBA00022989"/>
    </source>
</evidence>
<dbReference type="RefSeq" id="WP_283739157.1">
    <property type="nucleotide sequence ID" value="NZ_JASJEV010000001.1"/>
</dbReference>
<name>A0ABT7ACT8_9HYPH</name>
<dbReference type="Gene3D" id="1.20.1530.20">
    <property type="match status" value="1"/>
</dbReference>
<proteinExistence type="inferred from homology"/>
<keyword evidence="7 8" id="KW-0472">Membrane</keyword>
<gene>
    <name evidence="9" type="ORF">QNA08_02895</name>
</gene>
<keyword evidence="6 8" id="KW-1133">Transmembrane helix</keyword>
<sequence length="308" mass="32029">MLAVLDSLVPVFLVIITGWGTRVARVIDDRQWAGFERVTYYVFFPAVVIETLAKANLRDVPFLGLGGSLVAGILTMTLLLLVLRRPLEAAVKLDGPAFTSVFQGATRWNTFVALAVAGSLFGPAGVTLIAVAIAAMIPLLNVVAVLVLVRFAGGPAQSPRMILRTLATNPFIWSCAIGIALNWLAPPVPKALMAYAEMLGRASLAAGLLVVGAGLDLARLARPRIPHLVSAGLKLALMPLLVVSFARLLGVTGTGLAVAVIAASVPTASGSYILARQLGGDAPLMAEIVTLQTLLAAASMPLAITLLA</sequence>
<dbReference type="PANTHER" id="PTHR36838">
    <property type="entry name" value="AUXIN EFFLUX CARRIER FAMILY PROTEIN"/>
    <property type="match status" value="1"/>
</dbReference>
<comment type="subcellular location">
    <subcellularLocation>
        <location evidence="1">Cell membrane</location>
        <topology evidence="1">Multi-pass membrane protein</topology>
    </subcellularLocation>
</comment>
<evidence type="ECO:0000256" key="3">
    <source>
        <dbReference type="ARBA" id="ARBA00022448"/>
    </source>
</evidence>
<feature type="transmembrane region" description="Helical" evidence="8">
    <location>
        <begin position="62"/>
        <end position="83"/>
    </location>
</feature>
<feature type="transmembrane region" description="Helical" evidence="8">
    <location>
        <begin position="204"/>
        <end position="221"/>
    </location>
</feature>
<keyword evidence="4" id="KW-1003">Cell membrane</keyword>
<organism evidence="9 10">
    <name type="scientific">Chelatococcus albus</name>
    <dbReference type="NCBI Taxonomy" id="3047466"/>
    <lineage>
        <taxon>Bacteria</taxon>
        <taxon>Pseudomonadati</taxon>
        <taxon>Pseudomonadota</taxon>
        <taxon>Alphaproteobacteria</taxon>
        <taxon>Hyphomicrobiales</taxon>
        <taxon>Chelatococcaceae</taxon>
        <taxon>Chelatococcus</taxon>
    </lineage>
</organism>
<evidence type="ECO:0000256" key="5">
    <source>
        <dbReference type="ARBA" id="ARBA00022692"/>
    </source>
</evidence>
<comment type="similarity">
    <text evidence="2">Belongs to the auxin efflux carrier (TC 2.A.69) family.</text>
</comment>
<dbReference type="Pfam" id="PF03547">
    <property type="entry name" value="Mem_trans"/>
    <property type="match status" value="1"/>
</dbReference>
<keyword evidence="10" id="KW-1185">Reference proteome</keyword>